<evidence type="ECO:0000313" key="3">
    <source>
        <dbReference type="Proteomes" id="UP001628220"/>
    </source>
</evidence>
<evidence type="ECO:0000313" key="2">
    <source>
        <dbReference type="EMBL" id="GAB1252151.1"/>
    </source>
</evidence>
<dbReference type="PROSITE" id="PS51257">
    <property type="entry name" value="PROKAR_LIPOPROTEIN"/>
    <property type="match status" value="1"/>
</dbReference>
<dbReference type="PANTHER" id="PTHR35532">
    <property type="entry name" value="SIMILAR TO POLYHYDROXYALKANOATE DEPOLYMERASE"/>
    <property type="match status" value="1"/>
</dbReference>
<dbReference type="SUPFAM" id="SSF54001">
    <property type="entry name" value="Cysteine proteinases"/>
    <property type="match status" value="1"/>
</dbReference>
<dbReference type="Gene3D" id="3.10.620.30">
    <property type="match status" value="1"/>
</dbReference>
<feature type="domain" description="Transglutaminase-like" evidence="1">
    <location>
        <begin position="184"/>
        <end position="248"/>
    </location>
</feature>
<dbReference type="InterPro" id="IPR038765">
    <property type="entry name" value="Papain-like_cys_pep_sf"/>
</dbReference>
<sequence>MGKKLTLMRKLKALLWATILLPALLACNRQGLIQNRSTLAALDSVSRIAGHLGMERMNAQLEEVGSLTEAEKEALRFLYAYMPACDVLDYSLAFHLSNVRSALAAREAMPWGKKVPEEAFLHFVLPVRVNNEHLDSSRILFYEVLKERVAGMTMEQAALEVNHWCRQNVTYAPSDARTHSPLETFKNALGRCGEQSTFTVAALRAVGIPARQVYTPRWAHTDDNHAWVEVWINGKWHFMGGSEPEPTLDRAWFNSASSRAMLVHTKAFGHYANPNEEVIKETANYTEVNCITTYAPTQRVEVKVKAAGLPAADASVAFTIYNYAEFYPAAKLSTDAAGKCALTTGKGDMLVWAWLGDSCGYAVARADALEPLQIDLEPLDKLHFPESLKLTPPMESNFVALKEVTPAMAREHALRMAYDDSVRTAYEATFVSPKEAVEAALQMGCDGDLLSHILLKARGNSRDLLAWCKANPSLRDRALRLLCVMSDKDATDIDTAFLSTWVERMPQQIDDRQLRYQYNPRIENEHLSDWYAAVRELIDENTLAHFHEQPEAISQLVTSWERIDDTNTNGTLISPLSVIQYGKTDQYSMKLAFVAIARSAGLLARINPQNRRAEIVLPKETDFRAAPFELLEAENASLKGFLSLAYEGKEPAQSINYYTRFSIAQLTPAHPFPATQYYDEEKSSLPTLFGNGRKQPLDAGLWLLTAGTRMANGSVLVRITPFNMVAGVDNKMTLLLPYDENDVSVIGNIDCEQLYYRPNGEKRSILSTTGRGYFVLAILKTGTEPTRHLLHDLEKVKAQLDAWGRPFLFLFPSEQDADAFRSADYPRLPANICYGLDADSSVADMLRAAVTAKGTEWPIIVVADSFGRVVYYRQGYNISTGEEIVLTIPKL</sequence>
<dbReference type="Pfam" id="PF01841">
    <property type="entry name" value="Transglut_core"/>
    <property type="match status" value="1"/>
</dbReference>
<dbReference type="PANTHER" id="PTHR35532:SF5">
    <property type="entry name" value="CARBOHYDRATE-BINDING DOMAIN-CONTAINING PROTEIN"/>
    <property type="match status" value="1"/>
</dbReference>
<reference evidence="2 3" key="1">
    <citation type="journal article" date="2025" name="Int. J. Syst. Evol. Microbiol.">
        <title>Desulfovibrio falkowii sp. nov., Porphyromonas miyakawae sp. nov., Mediterraneibacter flintii sp. nov. and Owariibacterium komagatae gen. nov., sp. nov., isolated from human faeces.</title>
        <authorList>
            <person name="Hamaguchi T."/>
            <person name="Ohara M."/>
            <person name="Hisatomi A."/>
            <person name="Sekiguchi K."/>
            <person name="Takeda J.I."/>
            <person name="Ueyama J."/>
            <person name="Ito M."/>
            <person name="Nishiwaki H."/>
            <person name="Ogi T."/>
            <person name="Hirayama M."/>
            <person name="Ohkuma M."/>
            <person name="Sakamoto M."/>
            <person name="Ohno K."/>
        </authorList>
    </citation>
    <scope>NUCLEOTIDE SEQUENCE [LARGE SCALE GENOMIC DNA]</scope>
    <source>
        <strain evidence="2 3">13CB11C</strain>
    </source>
</reference>
<dbReference type="EMBL" id="BAAFSF010000004">
    <property type="protein sequence ID" value="GAB1252151.1"/>
    <property type="molecule type" value="Genomic_DNA"/>
</dbReference>
<dbReference type="InterPro" id="IPR002931">
    <property type="entry name" value="Transglutaminase-like"/>
</dbReference>
<dbReference type="Proteomes" id="UP001628220">
    <property type="component" value="Unassembled WGS sequence"/>
</dbReference>
<name>A0ABQ0E372_9PORP</name>
<gene>
    <name evidence="2" type="ORF">Tsumi_12570</name>
</gene>
<accession>A0ABQ0E372</accession>
<keyword evidence="3" id="KW-1185">Reference proteome</keyword>
<organism evidence="2 3">
    <name type="scientific">Porphyromonas miyakawae</name>
    <dbReference type="NCBI Taxonomy" id="3137470"/>
    <lineage>
        <taxon>Bacteria</taxon>
        <taxon>Pseudomonadati</taxon>
        <taxon>Bacteroidota</taxon>
        <taxon>Bacteroidia</taxon>
        <taxon>Bacteroidales</taxon>
        <taxon>Porphyromonadaceae</taxon>
        <taxon>Porphyromonas</taxon>
    </lineage>
</organism>
<evidence type="ECO:0000259" key="1">
    <source>
        <dbReference type="SMART" id="SM00460"/>
    </source>
</evidence>
<comment type="caution">
    <text evidence="2">The sequence shown here is derived from an EMBL/GenBank/DDBJ whole genome shotgun (WGS) entry which is preliminary data.</text>
</comment>
<dbReference type="Gene3D" id="2.60.40.1120">
    <property type="entry name" value="Carboxypeptidase-like, regulatory domain"/>
    <property type="match status" value="1"/>
</dbReference>
<dbReference type="SMART" id="SM00460">
    <property type="entry name" value="TGc"/>
    <property type="match status" value="1"/>
</dbReference>
<proteinExistence type="predicted"/>
<protein>
    <submittedName>
        <fullName evidence="2">Transglutaminase domain-containing protein</fullName>
    </submittedName>
</protein>